<organism evidence="10 11">
    <name type="scientific">Actibacterium mucosum KCTC 23349</name>
    <dbReference type="NCBI Taxonomy" id="1454373"/>
    <lineage>
        <taxon>Bacteria</taxon>
        <taxon>Pseudomonadati</taxon>
        <taxon>Pseudomonadota</taxon>
        <taxon>Alphaproteobacteria</taxon>
        <taxon>Rhodobacterales</taxon>
        <taxon>Roseobacteraceae</taxon>
        <taxon>Actibacterium</taxon>
    </lineage>
</organism>
<dbReference type="PANTHER" id="PTHR43790:SF3">
    <property type="entry name" value="D-ALLOSE IMPORT ATP-BINDING PROTEIN ALSA-RELATED"/>
    <property type="match status" value="1"/>
</dbReference>
<evidence type="ECO:0000256" key="7">
    <source>
        <dbReference type="ARBA" id="ARBA00022967"/>
    </source>
</evidence>
<feature type="domain" description="ABC transporter" evidence="9">
    <location>
        <begin position="260"/>
        <end position="500"/>
    </location>
</feature>
<dbReference type="STRING" id="1454373.ACMU_04830"/>
<reference evidence="10 11" key="1">
    <citation type="submission" date="2014-03" db="EMBL/GenBank/DDBJ databases">
        <title>Draft Genome Sequence of Actibacterium mucosum KCTC 23349, a Marine Alphaproteobacterium with Complex Ionic Requirements Isolated from Mediterranean Seawater at Malvarrosa Beach, Valencia, Spain.</title>
        <authorList>
            <person name="Arahal D.R."/>
            <person name="Shao Z."/>
            <person name="Lai Q."/>
            <person name="Pujalte M.J."/>
        </authorList>
    </citation>
    <scope>NUCLEOTIDE SEQUENCE [LARGE SCALE GENOMIC DNA]</scope>
    <source>
        <strain evidence="10 11">KCTC 23349</strain>
    </source>
</reference>
<dbReference type="CDD" id="cd03215">
    <property type="entry name" value="ABC_Carb_Monos_II"/>
    <property type="match status" value="1"/>
</dbReference>
<evidence type="ECO:0000256" key="8">
    <source>
        <dbReference type="ARBA" id="ARBA00023136"/>
    </source>
</evidence>
<name>A0A037ZCV0_9RHOB</name>
<proteinExistence type="predicted"/>
<dbReference type="InterPro" id="IPR003439">
    <property type="entry name" value="ABC_transporter-like_ATP-bd"/>
</dbReference>
<dbReference type="OrthoDB" id="7757085at2"/>
<evidence type="ECO:0000256" key="5">
    <source>
        <dbReference type="ARBA" id="ARBA00022741"/>
    </source>
</evidence>
<keyword evidence="3" id="KW-0762">Sugar transport</keyword>
<evidence type="ECO:0000313" key="10">
    <source>
        <dbReference type="EMBL" id="KAJ53957.1"/>
    </source>
</evidence>
<sequence length="501" mass="54267">MVNSAAIETQESRAGGSPILSAKGLSKRFGSTRALHEVDIELTPGRVHALLGTNGCGKSTLVKVLAGVHTADAGHVEWHGSDPAIAFVHQDLGLIGPLSVAENLVMASADGYRMTKGRIDWKRGREDARRVMQDWGLDIDPDRAVETYGPAEQTMIAVARALSSLPEHGGVLVLDEPTARLPVTEADALVDTLAELKSHAVSILYISHRIDEVMRLADEITILRDGARVYHGITDMDRDELVRLVVGDTVAAVDKAPRRQKGRPVLQVENLWGMRLENVTLDVGQGEVLGIAGLVGSGRSELARTIYGHQPSLAGKVVLNGQDVSCASIRRRMKAGMGYVPQTRAQGLLLTMDIADNITIAKMRDLMRGPSISERLEEAAAKDIVKRMQIKIGGLHHAVATLSGGNQQKVALGKWMRRDLSLLVLDEPTQGIDVGARTEIFRTIRQLAETQNVGVLVLDSDLEILAEFCDRVVTMATGRIRDSFDGDDLTPAVLERAVYGH</sequence>
<accession>A0A037ZCV0</accession>
<keyword evidence="8" id="KW-0472">Membrane</keyword>
<dbReference type="AlphaFoldDB" id="A0A037ZCV0"/>
<dbReference type="SMART" id="SM00382">
    <property type="entry name" value="AAA"/>
    <property type="match status" value="2"/>
</dbReference>
<evidence type="ECO:0000256" key="3">
    <source>
        <dbReference type="ARBA" id="ARBA00022597"/>
    </source>
</evidence>
<dbReference type="Gene3D" id="3.40.50.300">
    <property type="entry name" value="P-loop containing nucleotide triphosphate hydrolases"/>
    <property type="match status" value="2"/>
</dbReference>
<keyword evidence="6" id="KW-0067">ATP-binding</keyword>
<dbReference type="InterPro" id="IPR050107">
    <property type="entry name" value="ABC_carbohydrate_import_ATPase"/>
</dbReference>
<keyword evidence="11" id="KW-1185">Reference proteome</keyword>
<dbReference type="Pfam" id="PF00005">
    <property type="entry name" value="ABC_tran"/>
    <property type="match status" value="2"/>
</dbReference>
<evidence type="ECO:0000259" key="9">
    <source>
        <dbReference type="PROSITE" id="PS50893"/>
    </source>
</evidence>
<dbReference type="SUPFAM" id="SSF52540">
    <property type="entry name" value="P-loop containing nucleoside triphosphate hydrolases"/>
    <property type="match status" value="2"/>
</dbReference>
<dbReference type="Proteomes" id="UP000026249">
    <property type="component" value="Unassembled WGS sequence"/>
</dbReference>
<dbReference type="EMBL" id="JFKE01000015">
    <property type="protein sequence ID" value="KAJ53957.1"/>
    <property type="molecule type" value="Genomic_DNA"/>
</dbReference>
<dbReference type="PANTHER" id="PTHR43790">
    <property type="entry name" value="CARBOHYDRATE TRANSPORT ATP-BINDING PROTEIN MG119-RELATED"/>
    <property type="match status" value="1"/>
</dbReference>
<evidence type="ECO:0000256" key="6">
    <source>
        <dbReference type="ARBA" id="ARBA00022840"/>
    </source>
</evidence>
<evidence type="ECO:0000256" key="1">
    <source>
        <dbReference type="ARBA" id="ARBA00022448"/>
    </source>
</evidence>
<keyword evidence="7" id="KW-1278">Translocase</keyword>
<gene>
    <name evidence="10" type="ORF">ACMU_04830</name>
</gene>
<dbReference type="PROSITE" id="PS50893">
    <property type="entry name" value="ABC_TRANSPORTER_2"/>
    <property type="match status" value="2"/>
</dbReference>
<dbReference type="RefSeq" id="WP_051588456.1">
    <property type="nucleotide sequence ID" value="NZ_JFKE01000015.1"/>
</dbReference>
<keyword evidence="5" id="KW-0547">Nucleotide-binding</keyword>
<keyword evidence="4" id="KW-0677">Repeat</keyword>
<dbReference type="InterPro" id="IPR003593">
    <property type="entry name" value="AAA+_ATPase"/>
</dbReference>
<dbReference type="CDD" id="cd03216">
    <property type="entry name" value="ABC_Carb_Monos_I"/>
    <property type="match status" value="1"/>
</dbReference>
<evidence type="ECO:0000256" key="2">
    <source>
        <dbReference type="ARBA" id="ARBA00022475"/>
    </source>
</evidence>
<evidence type="ECO:0000256" key="4">
    <source>
        <dbReference type="ARBA" id="ARBA00022737"/>
    </source>
</evidence>
<evidence type="ECO:0000313" key="11">
    <source>
        <dbReference type="Proteomes" id="UP000026249"/>
    </source>
</evidence>
<dbReference type="InterPro" id="IPR017871">
    <property type="entry name" value="ABC_transporter-like_CS"/>
</dbReference>
<feature type="domain" description="ABC transporter" evidence="9">
    <location>
        <begin position="20"/>
        <end position="250"/>
    </location>
</feature>
<dbReference type="PROSITE" id="PS00211">
    <property type="entry name" value="ABC_TRANSPORTER_1"/>
    <property type="match status" value="1"/>
</dbReference>
<keyword evidence="1" id="KW-0813">Transport</keyword>
<dbReference type="InterPro" id="IPR027417">
    <property type="entry name" value="P-loop_NTPase"/>
</dbReference>
<dbReference type="GO" id="GO:0005524">
    <property type="term" value="F:ATP binding"/>
    <property type="evidence" value="ECO:0007669"/>
    <property type="project" value="UniProtKB-KW"/>
</dbReference>
<keyword evidence="2" id="KW-1003">Cell membrane</keyword>
<comment type="caution">
    <text evidence="10">The sequence shown here is derived from an EMBL/GenBank/DDBJ whole genome shotgun (WGS) entry which is preliminary data.</text>
</comment>
<protein>
    <recommendedName>
        <fullName evidence="9">ABC transporter domain-containing protein</fullName>
    </recommendedName>
</protein>
<dbReference type="GO" id="GO:0016887">
    <property type="term" value="F:ATP hydrolysis activity"/>
    <property type="evidence" value="ECO:0007669"/>
    <property type="project" value="InterPro"/>
</dbReference>